<evidence type="ECO:0000256" key="7">
    <source>
        <dbReference type="ARBA" id="ARBA00022840"/>
    </source>
</evidence>
<dbReference type="InterPro" id="IPR005467">
    <property type="entry name" value="His_kinase_dom"/>
</dbReference>
<name>A0ABV5WBQ2_9BACI</name>
<dbReference type="SMART" id="SM00387">
    <property type="entry name" value="HATPase_c"/>
    <property type="match status" value="1"/>
</dbReference>
<dbReference type="Gene3D" id="1.10.490.70">
    <property type="entry name" value="Histidine kinase N-terminal domain"/>
    <property type="match status" value="1"/>
</dbReference>
<dbReference type="Pfam" id="PF09385">
    <property type="entry name" value="HisK_N"/>
    <property type="match status" value="1"/>
</dbReference>
<dbReference type="Gene3D" id="3.30.565.10">
    <property type="entry name" value="Histidine kinase-like ATPase, C-terminal domain"/>
    <property type="match status" value="1"/>
</dbReference>
<evidence type="ECO:0000256" key="5">
    <source>
        <dbReference type="ARBA" id="ARBA00022741"/>
    </source>
</evidence>
<evidence type="ECO:0000256" key="1">
    <source>
        <dbReference type="ARBA" id="ARBA00000085"/>
    </source>
</evidence>
<keyword evidence="8" id="KW-0902">Two-component regulatory system</keyword>
<comment type="catalytic activity">
    <reaction evidence="1">
        <text>ATP + protein L-histidine = ADP + protein N-phospho-L-histidine.</text>
        <dbReference type="EC" id="2.7.13.3"/>
    </reaction>
</comment>
<dbReference type="InterPro" id="IPR004358">
    <property type="entry name" value="Sig_transdc_His_kin-like_C"/>
</dbReference>
<keyword evidence="7" id="KW-0067">ATP-binding</keyword>
<dbReference type="PROSITE" id="PS50109">
    <property type="entry name" value="HIS_KIN"/>
    <property type="match status" value="1"/>
</dbReference>
<dbReference type="SUPFAM" id="SSF55874">
    <property type="entry name" value="ATPase domain of HSP90 chaperone/DNA topoisomerase II/histidine kinase"/>
    <property type="match status" value="1"/>
</dbReference>
<dbReference type="Gene3D" id="1.10.287.130">
    <property type="match status" value="1"/>
</dbReference>
<dbReference type="SUPFAM" id="SSF47384">
    <property type="entry name" value="Homodimeric domain of signal transducing histidine kinase"/>
    <property type="match status" value="1"/>
</dbReference>
<keyword evidence="3" id="KW-0597">Phosphoprotein</keyword>
<reference evidence="10 11" key="1">
    <citation type="submission" date="2024-09" db="EMBL/GenBank/DDBJ databases">
        <authorList>
            <person name="Sun Q."/>
            <person name="Mori K."/>
        </authorList>
    </citation>
    <scope>NUCLEOTIDE SEQUENCE [LARGE SCALE GENOMIC DNA]</scope>
    <source>
        <strain evidence="10 11">JCM 11201</strain>
    </source>
</reference>
<dbReference type="PRINTS" id="PR00344">
    <property type="entry name" value="BCTRLSENSOR"/>
</dbReference>
<dbReference type="PANTHER" id="PTHR43065:SF10">
    <property type="entry name" value="PEROXIDE STRESS-ACTIVATED HISTIDINE KINASE MAK3"/>
    <property type="match status" value="1"/>
</dbReference>
<accession>A0ABV5WBQ2</accession>
<dbReference type="Pfam" id="PF00512">
    <property type="entry name" value="HisKA"/>
    <property type="match status" value="1"/>
</dbReference>
<dbReference type="EC" id="2.7.13.3" evidence="2"/>
<dbReference type="InterPro" id="IPR036097">
    <property type="entry name" value="HisK_dim/P_sf"/>
</dbReference>
<sequence length="373" mass="43378">MKSYAEQQFCTYLVENKDTIIENWNRKIIVSQNDPFKKEILTNGEQVMSLIIALITEEKQIEDIHAICRKIAAERAQTGENIGNFVYNTNLGRHELFEAMFKMDVKAFELQPIASKIHLCFDYLIYYTVLIYSEIIGKNLEEKQHFIKETHKERLTILGQMSASFVHEFRNPLTSIMGFVKLLRADNPELPYLDIISHELDQLNFRISQFLLVSRKEMWDEKTDFLLNDLFHDTIHFLYPSLVNANVSIEENIEDSVPFYGHRSEIRQVFLNILMNSIDALQTISGKRQIIIDVSQAKDDVHILIQNNGPRIPADKLETIFEPFVTTKQLGTGIGLFVCKQIVEKHNGSVQCESIEDWTKFIIVFKKNVLEER</sequence>
<dbReference type="PANTHER" id="PTHR43065">
    <property type="entry name" value="SENSOR HISTIDINE KINASE"/>
    <property type="match status" value="1"/>
</dbReference>
<keyword evidence="6 10" id="KW-0418">Kinase</keyword>
<dbReference type="InterPro" id="IPR036890">
    <property type="entry name" value="HATPase_C_sf"/>
</dbReference>
<protein>
    <recommendedName>
        <fullName evidence="2">histidine kinase</fullName>
        <ecNumber evidence="2">2.7.13.3</ecNumber>
    </recommendedName>
</protein>
<dbReference type="InterPro" id="IPR003594">
    <property type="entry name" value="HATPase_dom"/>
</dbReference>
<feature type="domain" description="Histidine kinase" evidence="9">
    <location>
        <begin position="164"/>
        <end position="369"/>
    </location>
</feature>
<dbReference type="EMBL" id="JBHMAF010000020">
    <property type="protein sequence ID" value="MFB9758026.1"/>
    <property type="molecule type" value="Genomic_DNA"/>
</dbReference>
<evidence type="ECO:0000256" key="8">
    <source>
        <dbReference type="ARBA" id="ARBA00023012"/>
    </source>
</evidence>
<dbReference type="GO" id="GO:0016301">
    <property type="term" value="F:kinase activity"/>
    <property type="evidence" value="ECO:0007669"/>
    <property type="project" value="UniProtKB-KW"/>
</dbReference>
<gene>
    <name evidence="10" type="ORF">ACFFMS_05665</name>
</gene>
<keyword evidence="5" id="KW-0547">Nucleotide-binding</keyword>
<evidence type="ECO:0000259" key="9">
    <source>
        <dbReference type="PROSITE" id="PS50109"/>
    </source>
</evidence>
<organism evidence="10 11">
    <name type="scientific">Ectobacillus funiculus</name>
    <dbReference type="NCBI Taxonomy" id="137993"/>
    <lineage>
        <taxon>Bacteria</taxon>
        <taxon>Bacillati</taxon>
        <taxon>Bacillota</taxon>
        <taxon>Bacilli</taxon>
        <taxon>Bacillales</taxon>
        <taxon>Bacillaceae</taxon>
        <taxon>Ectobacillus</taxon>
    </lineage>
</organism>
<dbReference type="Pfam" id="PF02518">
    <property type="entry name" value="HATPase_c"/>
    <property type="match status" value="1"/>
</dbReference>
<evidence type="ECO:0000313" key="11">
    <source>
        <dbReference type="Proteomes" id="UP001589609"/>
    </source>
</evidence>
<dbReference type="InterPro" id="IPR003661">
    <property type="entry name" value="HisK_dim/P_dom"/>
</dbReference>
<comment type="caution">
    <text evidence="10">The sequence shown here is derived from an EMBL/GenBank/DDBJ whole genome shotgun (WGS) entry which is preliminary data.</text>
</comment>
<dbReference type="InterPro" id="IPR018984">
    <property type="entry name" value="Histidine_kinase_N"/>
</dbReference>
<evidence type="ECO:0000256" key="4">
    <source>
        <dbReference type="ARBA" id="ARBA00022679"/>
    </source>
</evidence>
<evidence type="ECO:0000256" key="2">
    <source>
        <dbReference type="ARBA" id="ARBA00012438"/>
    </source>
</evidence>
<keyword evidence="11" id="KW-1185">Reference proteome</keyword>
<evidence type="ECO:0000256" key="6">
    <source>
        <dbReference type="ARBA" id="ARBA00022777"/>
    </source>
</evidence>
<dbReference type="RefSeq" id="WP_379948430.1">
    <property type="nucleotide sequence ID" value="NZ_JBHMAF010000020.1"/>
</dbReference>
<evidence type="ECO:0000313" key="10">
    <source>
        <dbReference type="EMBL" id="MFB9758026.1"/>
    </source>
</evidence>
<dbReference type="Proteomes" id="UP001589609">
    <property type="component" value="Unassembled WGS sequence"/>
</dbReference>
<dbReference type="CDD" id="cd00082">
    <property type="entry name" value="HisKA"/>
    <property type="match status" value="1"/>
</dbReference>
<keyword evidence="4" id="KW-0808">Transferase</keyword>
<dbReference type="SMART" id="SM00388">
    <property type="entry name" value="HisKA"/>
    <property type="match status" value="1"/>
</dbReference>
<proteinExistence type="predicted"/>
<evidence type="ECO:0000256" key="3">
    <source>
        <dbReference type="ARBA" id="ARBA00022553"/>
    </source>
</evidence>